<sequence length="46" mass="5837">MRLAKKEMMNINNRKRHLFRKAYADMYIKEEKYLQKEDCFPAPHYW</sequence>
<dbReference type="EMBL" id="JNHM01000143">
    <property type="protein sequence ID" value="KDS45410.1"/>
    <property type="molecule type" value="Genomic_DNA"/>
</dbReference>
<dbReference type="PATRIC" id="fig|1339352.3.peg.3582"/>
<evidence type="ECO:0000313" key="1">
    <source>
        <dbReference type="EMBL" id="KDS45410.1"/>
    </source>
</evidence>
<name>A0A069S5I5_PHOVU</name>
<accession>A0A069S5I5</accession>
<protein>
    <submittedName>
        <fullName evidence="1">Uncharacterized protein</fullName>
    </submittedName>
</protein>
<dbReference type="AlphaFoldDB" id="A0A069S5I5"/>
<evidence type="ECO:0000313" key="2">
    <source>
        <dbReference type="Proteomes" id="UP000027661"/>
    </source>
</evidence>
<gene>
    <name evidence="1" type="ORF">M099_3819</name>
</gene>
<proteinExistence type="predicted"/>
<dbReference type="Proteomes" id="UP000027661">
    <property type="component" value="Unassembled WGS sequence"/>
</dbReference>
<organism evidence="1 2">
    <name type="scientific">Phocaeicola vulgatus str. 3975 RP4</name>
    <dbReference type="NCBI Taxonomy" id="1339352"/>
    <lineage>
        <taxon>Bacteria</taxon>
        <taxon>Pseudomonadati</taxon>
        <taxon>Bacteroidota</taxon>
        <taxon>Bacteroidia</taxon>
        <taxon>Bacteroidales</taxon>
        <taxon>Bacteroidaceae</taxon>
        <taxon>Phocaeicola</taxon>
    </lineage>
</organism>
<reference evidence="1 2" key="1">
    <citation type="submission" date="2014-04" db="EMBL/GenBank/DDBJ databases">
        <authorList>
            <person name="Sears C."/>
            <person name="Carroll K."/>
            <person name="Sack B.R."/>
            <person name="Qadri F."/>
            <person name="Myers L.L."/>
            <person name="Chung G.-T."/>
            <person name="Escheverria P."/>
            <person name="Fraser C.M."/>
            <person name="Sadzewicz L."/>
            <person name="Shefchek K.A."/>
            <person name="Tallon L."/>
            <person name="Das S.P."/>
            <person name="Daugherty S."/>
            <person name="Mongodin E.F."/>
        </authorList>
    </citation>
    <scope>NUCLEOTIDE SEQUENCE [LARGE SCALE GENOMIC DNA]</scope>
    <source>
        <strain evidence="1 2">3975 RP4</strain>
    </source>
</reference>
<comment type="caution">
    <text evidence="1">The sequence shown here is derived from an EMBL/GenBank/DDBJ whole genome shotgun (WGS) entry which is preliminary data.</text>
</comment>